<protein>
    <recommendedName>
        <fullName evidence="5">Aldose 1-epimerase</fullName>
        <ecNumber evidence="5">5.1.3.3</ecNumber>
    </recommendedName>
</protein>
<dbReference type="UniPathway" id="UPA00242"/>
<evidence type="ECO:0000256" key="6">
    <source>
        <dbReference type="PIRSR" id="PIRSR005096-1"/>
    </source>
</evidence>
<evidence type="ECO:0000256" key="5">
    <source>
        <dbReference type="PIRNR" id="PIRNR005096"/>
    </source>
</evidence>
<keyword evidence="4 5" id="KW-0119">Carbohydrate metabolism</keyword>
<dbReference type="EC" id="5.1.3.3" evidence="5"/>
<dbReference type="GO" id="GO:0005737">
    <property type="term" value="C:cytoplasm"/>
    <property type="evidence" value="ECO:0007669"/>
    <property type="project" value="TreeGrafter"/>
</dbReference>
<dbReference type="PANTHER" id="PTHR10091:SF0">
    <property type="entry name" value="GALACTOSE MUTAROTASE"/>
    <property type="match status" value="1"/>
</dbReference>
<dbReference type="InterPro" id="IPR047215">
    <property type="entry name" value="Galactose_mutarotase-like"/>
</dbReference>
<comment type="similarity">
    <text evidence="2 5">Belongs to the aldose epimerase family.</text>
</comment>
<dbReference type="NCBIfam" id="TIGR02636">
    <property type="entry name" value="galM_Leloir"/>
    <property type="match status" value="1"/>
</dbReference>
<feature type="active site" description="Proton acceptor" evidence="6">
    <location>
        <position position="309"/>
    </location>
</feature>
<dbReference type="PIRSF" id="PIRSF005096">
    <property type="entry name" value="GALM"/>
    <property type="match status" value="1"/>
</dbReference>
<feature type="active site" description="Proton donor" evidence="6">
    <location>
        <position position="175"/>
    </location>
</feature>
<evidence type="ECO:0000313" key="9">
    <source>
        <dbReference type="EMBL" id="ROH81280.1"/>
    </source>
</evidence>
<evidence type="ECO:0000256" key="8">
    <source>
        <dbReference type="PIRSR" id="PIRSR005096-3"/>
    </source>
</evidence>
<dbReference type="InterPro" id="IPR008183">
    <property type="entry name" value="Aldose_1/G6P_1-epimerase"/>
</dbReference>
<name>A0A3N0UL37_9GAMM</name>
<comment type="pathway">
    <text evidence="1 5">Carbohydrate metabolism; hexose metabolism.</text>
</comment>
<dbReference type="Gene3D" id="2.70.98.10">
    <property type="match status" value="1"/>
</dbReference>
<dbReference type="AlphaFoldDB" id="A0A3N0UL37"/>
<comment type="caution">
    <text evidence="9">The sequence shown here is derived from an EMBL/GenBank/DDBJ whole genome shotgun (WGS) entry which is preliminary data.</text>
</comment>
<dbReference type="Pfam" id="PF01263">
    <property type="entry name" value="Aldose_epim"/>
    <property type="match status" value="1"/>
</dbReference>
<feature type="binding site" evidence="8">
    <location>
        <begin position="78"/>
        <end position="79"/>
    </location>
    <ligand>
        <name>beta-D-galactose</name>
        <dbReference type="ChEBI" id="CHEBI:27667"/>
    </ligand>
</feature>
<evidence type="ECO:0000256" key="4">
    <source>
        <dbReference type="ARBA" id="ARBA00023277"/>
    </source>
</evidence>
<evidence type="ECO:0000256" key="2">
    <source>
        <dbReference type="ARBA" id="ARBA00006206"/>
    </source>
</evidence>
<organism evidence="9 10">
    <name type="scientific">Lonsdalea populi</name>
    <dbReference type="NCBI Taxonomy" id="1172565"/>
    <lineage>
        <taxon>Bacteria</taxon>
        <taxon>Pseudomonadati</taxon>
        <taxon>Pseudomonadota</taxon>
        <taxon>Gammaproteobacteria</taxon>
        <taxon>Enterobacterales</taxon>
        <taxon>Pectobacteriaceae</taxon>
        <taxon>Lonsdalea</taxon>
    </lineage>
</organism>
<comment type="catalytic activity">
    <reaction evidence="5">
        <text>alpha-D-glucose = beta-D-glucose</text>
        <dbReference type="Rhea" id="RHEA:10264"/>
        <dbReference type="ChEBI" id="CHEBI:15903"/>
        <dbReference type="ChEBI" id="CHEBI:17925"/>
        <dbReference type="EC" id="5.1.3.3"/>
    </reaction>
</comment>
<evidence type="ECO:0000256" key="1">
    <source>
        <dbReference type="ARBA" id="ARBA00005028"/>
    </source>
</evidence>
<accession>A0A3N0UL37</accession>
<dbReference type="EMBL" id="RJUJ01000006">
    <property type="protein sequence ID" value="ROH81280.1"/>
    <property type="molecule type" value="Genomic_DNA"/>
</dbReference>
<dbReference type="NCBIfam" id="NF008277">
    <property type="entry name" value="PRK11055.1"/>
    <property type="match status" value="1"/>
</dbReference>
<feature type="binding site" evidence="7">
    <location>
        <position position="245"/>
    </location>
    <ligand>
        <name>beta-D-galactose</name>
        <dbReference type="ChEBI" id="CHEBI:27667"/>
    </ligand>
</feature>
<evidence type="ECO:0000256" key="7">
    <source>
        <dbReference type="PIRSR" id="PIRSR005096-2"/>
    </source>
</evidence>
<dbReference type="GO" id="GO:0004034">
    <property type="term" value="F:aldose 1-epimerase activity"/>
    <property type="evidence" value="ECO:0007669"/>
    <property type="project" value="UniProtKB-EC"/>
</dbReference>
<dbReference type="SUPFAM" id="SSF74650">
    <property type="entry name" value="Galactose mutarotase-like"/>
    <property type="match status" value="1"/>
</dbReference>
<dbReference type="CDD" id="cd09019">
    <property type="entry name" value="galactose_mutarotase_like"/>
    <property type="match status" value="1"/>
</dbReference>
<dbReference type="GO" id="GO:0006006">
    <property type="term" value="P:glucose metabolic process"/>
    <property type="evidence" value="ECO:0007669"/>
    <property type="project" value="TreeGrafter"/>
</dbReference>
<proteinExistence type="inferred from homology"/>
<dbReference type="InterPro" id="IPR014718">
    <property type="entry name" value="GH-type_carb-bd"/>
</dbReference>
<sequence>MHSETSCTQAPDGQPFQLNFLRNASGMCVTVMDWGATWTSCLLPLSSNETREVLLGCTPEHYPHQSAYMGASVGRYANRIANAVIEQGGHVTPLVANSGKNQLHGGPVGFNARRWQIVQHSENAITYQLHSPAGDQGFPGHLIVEAHYHLTDDNQLTIAYRAEVDSPCPVCLTNHAYFNLDGTFEDVRRHHLQLFADHFLPTDAQGIPFGELKPVADSSMDFRLLKTLQQDFLTDDDQRAVGGYDHAFLLRQDTPAPHPAAVLWSSDKRIRLDVSTSAPALQVYTGNALEGTPDRNGGRYPHCAGIALESEFLPDSPHHPEWPQPDCWLRPGETYLSLTVYRFFFDDAPNVLYHLDS</sequence>
<dbReference type="InterPro" id="IPR015443">
    <property type="entry name" value="Aldose_1-epimerase"/>
</dbReference>
<evidence type="ECO:0000313" key="10">
    <source>
        <dbReference type="Proteomes" id="UP000274511"/>
    </source>
</evidence>
<dbReference type="GO" id="GO:0030246">
    <property type="term" value="F:carbohydrate binding"/>
    <property type="evidence" value="ECO:0007669"/>
    <property type="project" value="InterPro"/>
</dbReference>
<reference evidence="9 10" key="1">
    <citation type="submission" date="2018-10" db="EMBL/GenBank/DDBJ databases">
        <title>New species genome.</title>
        <authorList>
            <person name="Li Y."/>
        </authorList>
    </citation>
    <scope>NUCLEOTIDE SEQUENCE [LARGE SCALE GENOMIC DNA]</scope>
    <source>
        <strain evidence="9 10">L6_4B</strain>
    </source>
</reference>
<gene>
    <name evidence="9" type="primary">galM</name>
    <name evidence="9" type="ORF">EC392_07610</name>
</gene>
<dbReference type="PANTHER" id="PTHR10091">
    <property type="entry name" value="ALDOSE-1-EPIMERASE"/>
    <property type="match status" value="1"/>
</dbReference>
<dbReference type="RefSeq" id="WP_123235844.1">
    <property type="nucleotide sequence ID" value="NZ_RJUI01000006.1"/>
</dbReference>
<feature type="binding site" evidence="8">
    <location>
        <begin position="175"/>
        <end position="177"/>
    </location>
    <ligand>
        <name>beta-D-galactose</name>
        <dbReference type="ChEBI" id="CHEBI:27667"/>
    </ligand>
</feature>
<evidence type="ECO:0000256" key="3">
    <source>
        <dbReference type="ARBA" id="ARBA00023235"/>
    </source>
</evidence>
<dbReference type="Proteomes" id="UP000274511">
    <property type="component" value="Unassembled WGS sequence"/>
</dbReference>
<dbReference type="InterPro" id="IPR013458">
    <property type="entry name" value="Ald_epimerase_bac"/>
</dbReference>
<dbReference type="GO" id="GO:0033499">
    <property type="term" value="P:galactose catabolic process via UDP-galactose, Leloir pathway"/>
    <property type="evidence" value="ECO:0007669"/>
    <property type="project" value="TreeGrafter"/>
</dbReference>
<keyword evidence="3 5" id="KW-0413">Isomerase</keyword>
<dbReference type="InterPro" id="IPR011013">
    <property type="entry name" value="Gal_mutarotase_sf_dom"/>
</dbReference>